<evidence type="ECO:0000313" key="1">
    <source>
        <dbReference type="EMBL" id="QOR56665.1"/>
    </source>
</evidence>
<name>A0A7M1RQF8_9CAUD</name>
<sequence length="188" mass="22085">MILEIDTSILDRIENLSINQLVFLTLVLSDFKNINQDIQKLLSLVNEEEIQELESRGLIATSTVDDTTVIKKTAKLEELLKEDKSMFDEFYDLFPVYVIRPDGTKGFLRANVNKCRKEYNRIVGKSRAMHQHIMNCLSFEIDNKMLTGKIGYMKTMWKWLTQHEWETYEEQMKVEEPVISNSYGTELY</sequence>
<dbReference type="Proteomes" id="UP000594150">
    <property type="component" value="Segment"/>
</dbReference>
<keyword evidence="2" id="KW-1185">Reference proteome</keyword>
<dbReference type="KEGG" id="vg:65130578"/>
<dbReference type="EMBL" id="MT774395">
    <property type="protein sequence ID" value="QOR56665.1"/>
    <property type="molecule type" value="Genomic_DNA"/>
</dbReference>
<dbReference type="RefSeq" id="YP_010112117.1">
    <property type="nucleotide sequence ID" value="NC_055888.1"/>
</dbReference>
<protein>
    <submittedName>
        <fullName evidence="1">Segregation and condensation protein B</fullName>
    </submittedName>
</protein>
<organism evidence="1 2">
    <name type="scientific">uncultured phage cr52_1</name>
    <dbReference type="NCBI Taxonomy" id="2772079"/>
    <lineage>
        <taxon>Viruses</taxon>
        <taxon>Duplodnaviria</taxon>
        <taxon>Heunggongvirae</taxon>
        <taxon>Uroviricota</taxon>
        <taxon>Caudoviricetes</taxon>
        <taxon>Crassvirales</taxon>
        <taxon>Suoliviridae</taxon>
        <taxon>Loutivirinae</taxon>
        <taxon>Buchavirus</taxon>
        <taxon>Buchavirus copri</taxon>
    </lineage>
</organism>
<reference evidence="1 2" key="1">
    <citation type="submission" date="2020-07" db="EMBL/GenBank/DDBJ databases">
        <title>Taxonomic proposal: Crassvirales, a new order of highly abundant and diverse bacterial viruses.</title>
        <authorList>
            <person name="Shkoporov A.N."/>
            <person name="Stockdale S.R."/>
            <person name="Guerin E."/>
            <person name="Ross R.P."/>
            <person name="Hill C."/>
        </authorList>
    </citation>
    <scope>NUCLEOTIDE SEQUENCE [LARGE SCALE GENOMIC DNA]</scope>
</reference>
<evidence type="ECO:0000313" key="2">
    <source>
        <dbReference type="Proteomes" id="UP000594150"/>
    </source>
</evidence>
<dbReference type="GeneID" id="65130578"/>
<accession>A0A7M1RQF8</accession>
<proteinExistence type="predicted"/>